<feature type="transmembrane region" description="Helical" evidence="2">
    <location>
        <begin position="71"/>
        <end position="90"/>
    </location>
</feature>
<protein>
    <submittedName>
        <fullName evidence="3">Peptidase S14</fullName>
    </submittedName>
</protein>
<dbReference type="EMBL" id="WNKX01000022">
    <property type="protein sequence ID" value="MTW13483.1"/>
    <property type="molecule type" value="Genomic_DNA"/>
</dbReference>
<reference evidence="3 4" key="1">
    <citation type="submission" date="2019-11" db="EMBL/GenBank/DDBJ databases">
        <title>Type strains purchased from KCTC, JCM and DSMZ.</title>
        <authorList>
            <person name="Lu H."/>
        </authorList>
    </citation>
    <scope>NUCLEOTIDE SEQUENCE [LARGE SCALE GENOMIC DNA]</scope>
    <source>
        <strain evidence="3 4">JCM 31587</strain>
    </source>
</reference>
<keyword evidence="2" id="KW-0812">Transmembrane</keyword>
<organism evidence="3 4">
    <name type="scientific">Massilia eburnea</name>
    <dbReference type="NCBI Taxonomy" id="1776165"/>
    <lineage>
        <taxon>Bacteria</taxon>
        <taxon>Pseudomonadati</taxon>
        <taxon>Pseudomonadota</taxon>
        <taxon>Betaproteobacteria</taxon>
        <taxon>Burkholderiales</taxon>
        <taxon>Oxalobacteraceae</taxon>
        <taxon>Telluria group</taxon>
        <taxon>Massilia</taxon>
    </lineage>
</organism>
<name>A0A6L6QPN2_9BURK</name>
<dbReference type="InterPro" id="IPR029045">
    <property type="entry name" value="ClpP/crotonase-like_dom_sf"/>
</dbReference>
<proteinExistence type="inferred from homology"/>
<dbReference type="InterPro" id="IPR001907">
    <property type="entry name" value="ClpP"/>
</dbReference>
<dbReference type="Proteomes" id="UP000472320">
    <property type="component" value="Unassembled WGS sequence"/>
</dbReference>
<dbReference type="SUPFAM" id="SSF52096">
    <property type="entry name" value="ClpP/crotonase"/>
    <property type="match status" value="1"/>
</dbReference>
<dbReference type="GO" id="GO:0004176">
    <property type="term" value="F:ATP-dependent peptidase activity"/>
    <property type="evidence" value="ECO:0007669"/>
    <property type="project" value="InterPro"/>
</dbReference>
<dbReference type="OrthoDB" id="8706551at2"/>
<dbReference type="Pfam" id="PF00574">
    <property type="entry name" value="CLP_protease"/>
    <property type="match status" value="1"/>
</dbReference>
<accession>A0A6L6QPN2</accession>
<comment type="caution">
    <text evidence="3">The sequence shown here is derived from an EMBL/GenBank/DDBJ whole genome shotgun (WGS) entry which is preliminary data.</text>
</comment>
<comment type="similarity">
    <text evidence="1">Belongs to the peptidase S14 family.</text>
</comment>
<dbReference type="GO" id="GO:0004252">
    <property type="term" value="F:serine-type endopeptidase activity"/>
    <property type="evidence" value="ECO:0007669"/>
    <property type="project" value="InterPro"/>
</dbReference>
<keyword evidence="4" id="KW-1185">Reference proteome</keyword>
<dbReference type="InterPro" id="IPR023562">
    <property type="entry name" value="ClpP/TepA"/>
</dbReference>
<dbReference type="Gene3D" id="3.90.226.10">
    <property type="entry name" value="2-enoyl-CoA Hydratase, Chain A, domain 1"/>
    <property type="match status" value="1"/>
</dbReference>
<dbReference type="RefSeq" id="WP_155456395.1">
    <property type="nucleotide sequence ID" value="NZ_WNKX01000022.1"/>
</dbReference>
<evidence type="ECO:0000313" key="4">
    <source>
        <dbReference type="Proteomes" id="UP000472320"/>
    </source>
</evidence>
<keyword evidence="2" id="KW-0472">Membrane</keyword>
<sequence length="186" mass="20512">MSEEKQKRDTEAWFTLSGDVNSDMVHRVFDAVADMTEDGIETAHILIQSNGGYVSDGLCLHNYLRNLPIKIITYNGGAVASIAVILFLSGDERYASETARFMVHKSHASAPHGARPDALRIIVEGLQADDARTESILRKYVQLTDEHWNIHAYSDLHLTAPEAAKVGLVNAVADFKPPKGKRVTNI</sequence>
<evidence type="ECO:0000256" key="2">
    <source>
        <dbReference type="SAM" id="Phobius"/>
    </source>
</evidence>
<evidence type="ECO:0000256" key="1">
    <source>
        <dbReference type="ARBA" id="ARBA00007039"/>
    </source>
</evidence>
<keyword evidence="2" id="KW-1133">Transmembrane helix</keyword>
<dbReference type="AlphaFoldDB" id="A0A6L6QPN2"/>
<dbReference type="GO" id="GO:0006508">
    <property type="term" value="P:proteolysis"/>
    <property type="evidence" value="ECO:0007669"/>
    <property type="project" value="InterPro"/>
</dbReference>
<dbReference type="PRINTS" id="PR00127">
    <property type="entry name" value="CLPPROTEASEP"/>
</dbReference>
<gene>
    <name evidence="3" type="ORF">GM658_23005</name>
</gene>
<evidence type="ECO:0000313" key="3">
    <source>
        <dbReference type="EMBL" id="MTW13483.1"/>
    </source>
</evidence>